<dbReference type="GeneID" id="16017076"/>
<organism evidence="1">
    <name type="scientific">Phyllymenia taiwanensis</name>
    <dbReference type="NCBI Taxonomy" id="1260292"/>
    <lineage>
        <taxon>Eukaryota</taxon>
        <taxon>Rhodophyta</taxon>
        <taxon>Florideophyceae</taxon>
        <taxon>Rhodymeniophycidae</taxon>
        <taxon>Halymeniales</taxon>
        <taxon>Halymeniaceae</taxon>
        <taxon>Phyllymenia</taxon>
    </lineage>
</organism>
<reference evidence="1" key="2">
    <citation type="submission" date="2013-04" db="EMBL/GenBank/DDBJ databases">
        <authorList>
            <person name="DePriest M.S.Jr."/>
            <person name="Bhattacharya D."/>
            <person name="Lopez-Bautista J.M."/>
        </authorList>
    </citation>
    <scope>NUCLEOTIDE SEQUENCE</scope>
</reference>
<geneLocation type="plastid" evidence="1"/>
<proteinExistence type="predicted"/>
<dbReference type="EMBL" id="KC894740">
    <property type="protein sequence ID" value="AGO19777.1"/>
    <property type="molecule type" value="Genomic_DNA"/>
</dbReference>
<evidence type="ECO:0000313" key="1">
    <source>
        <dbReference type="EMBL" id="AGO19777.1"/>
    </source>
</evidence>
<keyword evidence="1" id="KW-0934">Plastid</keyword>
<dbReference type="AlphaFoldDB" id="R9XWC6"/>
<name>R9XWC6_9FLOR</name>
<sequence>MYSSFFMLLLIIGFNEYNYLLPKHGLLSEHTSRLN</sequence>
<accession>R9XWC6</accession>
<gene>
    <name evidence="1" type="primary">orf05</name>
</gene>
<dbReference type="RefSeq" id="YP_008144765.1">
    <property type="nucleotide sequence ID" value="NC_021618.1"/>
</dbReference>
<protein>
    <submittedName>
        <fullName evidence="1">Uncharacterized protein</fullName>
    </submittedName>
</protein>
<reference evidence="1" key="1">
    <citation type="journal article" date="2013" name="PLoS ONE">
        <title>The Plastid Genome of the Red Macroalga Grateloupia taiwanensis (Halymeniaceae).</title>
        <authorList>
            <person name="Depriest M.S."/>
            <person name="Bhattacharya D."/>
            <person name="Lopez-Bautista J.M."/>
        </authorList>
    </citation>
    <scope>NUCLEOTIDE SEQUENCE</scope>
</reference>